<accession>A0AAD8PG80</accession>
<gene>
    <name evidence="2" type="ORF">BgAZ_105990</name>
</gene>
<name>A0AAD8PG80_BABGI</name>
<feature type="compositionally biased region" description="Basic residues" evidence="1">
    <location>
        <begin position="337"/>
        <end position="356"/>
    </location>
</feature>
<dbReference type="Proteomes" id="UP001230268">
    <property type="component" value="Unassembled WGS sequence"/>
</dbReference>
<dbReference type="EMBL" id="JAVEPI010000001">
    <property type="protein sequence ID" value="KAK1444693.1"/>
    <property type="molecule type" value="Genomic_DNA"/>
</dbReference>
<organism evidence="2 3">
    <name type="scientific">Babesia gibsoni</name>
    <dbReference type="NCBI Taxonomy" id="33632"/>
    <lineage>
        <taxon>Eukaryota</taxon>
        <taxon>Sar</taxon>
        <taxon>Alveolata</taxon>
        <taxon>Apicomplexa</taxon>
        <taxon>Aconoidasida</taxon>
        <taxon>Piroplasmida</taxon>
        <taxon>Babesiidae</taxon>
        <taxon>Babesia</taxon>
    </lineage>
</organism>
<reference evidence="2" key="1">
    <citation type="submission" date="2023-08" db="EMBL/GenBank/DDBJ databases">
        <title>Draft sequence of the Babesia gibsoni genome.</title>
        <authorList>
            <person name="Yamagishi J.Y."/>
            <person name="Xuan X.X."/>
        </authorList>
    </citation>
    <scope>NUCLEOTIDE SEQUENCE</scope>
    <source>
        <strain evidence="2">Azabu</strain>
    </source>
</reference>
<feature type="region of interest" description="Disordered" evidence="1">
    <location>
        <begin position="329"/>
        <end position="356"/>
    </location>
</feature>
<sequence length="681" mass="75876">MKGKDFVYYGECCRSCNGTGVGISEKSHHQLADASADGLTPFRRNVASATRKTLAQKLASEVAYTNGHGDALACQCTNVATKPYATRGKGTRKTSGNHENNHSYPVCHVAGVTPKKKGSREEQLALQQMVDAADMHSMKNIHIMRQQTPTHTKVTKTRLPKVTHVNHDDTRHVMSNSSRILCKAREILDRRLQQAVMTTLEHDCCTQRSCGNLAASFAMISGGQSLSPRLSEPVFMSYYTSDFEDFWDAEEEDGYDISFTNFDFRTVSGDTFEDDLFDDDPMPLIDMICGTSDTSDQKSNCTGTFTLVDSFEAPEEIYEETAHYGLPRGGSGSNRWGKSRKGKGGRAHKEHTVSAHKRTAAVVAESNYSNVATNVEEAGNGEDVEWYPGFSRQLGAKGRSALLDLVRRVYRQDPNHYKAILQARKPPSSISNLPFFNIPMLWELCHQFGVFKQAVMLHRNQQSSSVKGDRNRSKSKAEKVERVATVVTEAAVEPLTQEVQSQDTIESEHVELVEEEETSKQTQVTKRANVPLDETIELEHVSKYQRVLQNAPSQPDPLKQGMTSLSGRSIKPSRRYAEYQDEYVKVMNADEILESDDTEGFVPTYLQTNGQSLDISQTNVGEVSDENPLEKVMNTLQLSPQSLVWRVAQQLTRKDLEEKPVKEPIASVSSAHSTPTRCISV</sequence>
<evidence type="ECO:0000256" key="1">
    <source>
        <dbReference type="SAM" id="MobiDB-lite"/>
    </source>
</evidence>
<feature type="compositionally biased region" description="Basic and acidic residues" evidence="1">
    <location>
        <begin position="467"/>
        <end position="480"/>
    </location>
</feature>
<keyword evidence="3" id="KW-1185">Reference proteome</keyword>
<dbReference type="AlphaFoldDB" id="A0AAD8PG80"/>
<protein>
    <submittedName>
        <fullName evidence="2">Uncharacterized protein</fullName>
    </submittedName>
</protein>
<proteinExistence type="predicted"/>
<evidence type="ECO:0000313" key="3">
    <source>
        <dbReference type="Proteomes" id="UP001230268"/>
    </source>
</evidence>
<feature type="region of interest" description="Disordered" evidence="1">
    <location>
        <begin position="461"/>
        <end position="480"/>
    </location>
</feature>
<comment type="caution">
    <text evidence="2">The sequence shown here is derived from an EMBL/GenBank/DDBJ whole genome shotgun (WGS) entry which is preliminary data.</text>
</comment>
<evidence type="ECO:0000313" key="2">
    <source>
        <dbReference type="EMBL" id="KAK1444693.1"/>
    </source>
</evidence>